<comment type="similarity">
    <text evidence="1">Belongs to the glycosyltransferase 2 family.</text>
</comment>
<dbReference type="PANTHER" id="PTHR48090">
    <property type="entry name" value="UNDECAPRENYL-PHOSPHATE 4-DEOXY-4-FORMAMIDO-L-ARABINOSE TRANSFERASE-RELATED"/>
    <property type="match status" value="1"/>
</dbReference>
<dbReference type="EC" id="2.4.-.-" evidence="4"/>
<organism evidence="4 5">
    <name type="scientific">Nocardioides zeicaulis</name>
    <dbReference type="NCBI Taxonomy" id="1776857"/>
    <lineage>
        <taxon>Bacteria</taxon>
        <taxon>Bacillati</taxon>
        <taxon>Actinomycetota</taxon>
        <taxon>Actinomycetes</taxon>
        <taxon>Propionibacteriales</taxon>
        <taxon>Nocardioidaceae</taxon>
        <taxon>Nocardioides</taxon>
    </lineage>
</organism>
<accession>A0ABV6E5M4</accession>
<dbReference type="Proteomes" id="UP001589698">
    <property type="component" value="Unassembled WGS sequence"/>
</dbReference>
<comment type="caution">
    <text evidence="4">The sequence shown here is derived from an EMBL/GenBank/DDBJ whole genome shotgun (WGS) entry which is preliminary data.</text>
</comment>
<evidence type="ECO:0000313" key="4">
    <source>
        <dbReference type="EMBL" id="MFC0224301.1"/>
    </source>
</evidence>
<evidence type="ECO:0000256" key="1">
    <source>
        <dbReference type="ARBA" id="ARBA00006739"/>
    </source>
</evidence>
<keyword evidence="4" id="KW-0328">Glycosyltransferase</keyword>
<dbReference type="InterPro" id="IPR001173">
    <property type="entry name" value="Glyco_trans_2-like"/>
</dbReference>
<keyword evidence="4" id="KW-0808">Transferase</keyword>
<name>A0ABV6E5M4_9ACTN</name>
<keyword evidence="2" id="KW-0472">Membrane</keyword>
<protein>
    <submittedName>
        <fullName evidence="4">Glycosyltransferase family 2 protein</fullName>
        <ecNumber evidence="4">2.4.-.-</ecNumber>
    </submittedName>
</protein>
<sequence length="348" mass="38696">MSAMPTGPAAPDEDEHVELSVVVPCYNEEESLPRLVEVLTQELSALTPHFEVILVDDGSRDRTLPMLREVHRDHPRFRYLSLSRNFGKESAMLAGLSNARGEKVAILDADLQHPPTLLAQMLPLLESGEYSQVVARRTRAGDPAVRTALSRLYYRLMNRLVDVELQDGVGDFRVLDRRAVRALLTLGETNRFSKGLFAWIGFPTAVVDYENVSREAGATKWSIRNLFNYGIDGVVSFNYRPLRMSIWFGILATVVAVAYALWVVLEAVWHGNSVPGYVTTICAVTAFGGVQLIVLGVIGEYLGRIYAETKQRPLFLLKESSESDVPVTAALGREHEALNDVTERSEHA</sequence>
<feature type="domain" description="Glycosyltransferase 2-like" evidence="3">
    <location>
        <begin position="20"/>
        <end position="183"/>
    </location>
</feature>
<dbReference type="SUPFAM" id="SSF53448">
    <property type="entry name" value="Nucleotide-diphospho-sugar transferases"/>
    <property type="match status" value="1"/>
</dbReference>
<dbReference type="Gene3D" id="3.90.550.10">
    <property type="entry name" value="Spore Coat Polysaccharide Biosynthesis Protein SpsA, Chain A"/>
    <property type="match status" value="1"/>
</dbReference>
<evidence type="ECO:0000313" key="5">
    <source>
        <dbReference type="Proteomes" id="UP001589698"/>
    </source>
</evidence>
<feature type="transmembrane region" description="Helical" evidence="2">
    <location>
        <begin position="277"/>
        <end position="302"/>
    </location>
</feature>
<keyword evidence="2" id="KW-1133">Transmembrane helix</keyword>
<evidence type="ECO:0000259" key="3">
    <source>
        <dbReference type="Pfam" id="PF00535"/>
    </source>
</evidence>
<dbReference type="GO" id="GO:0016757">
    <property type="term" value="F:glycosyltransferase activity"/>
    <property type="evidence" value="ECO:0007669"/>
    <property type="project" value="UniProtKB-KW"/>
</dbReference>
<reference evidence="4 5" key="1">
    <citation type="submission" date="2024-09" db="EMBL/GenBank/DDBJ databases">
        <authorList>
            <person name="Sun Q."/>
            <person name="Mori K."/>
        </authorList>
    </citation>
    <scope>NUCLEOTIDE SEQUENCE [LARGE SCALE GENOMIC DNA]</scope>
    <source>
        <strain evidence="4 5">CCM 8654</strain>
    </source>
</reference>
<dbReference type="CDD" id="cd04187">
    <property type="entry name" value="DPM1_like_bac"/>
    <property type="match status" value="1"/>
</dbReference>
<gene>
    <name evidence="4" type="ORF">ACFFJG_17585</name>
</gene>
<dbReference type="Pfam" id="PF00535">
    <property type="entry name" value="Glycos_transf_2"/>
    <property type="match status" value="1"/>
</dbReference>
<keyword evidence="5" id="KW-1185">Reference proteome</keyword>
<dbReference type="InterPro" id="IPR050256">
    <property type="entry name" value="Glycosyltransferase_2"/>
</dbReference>
<keyword evidence="2" id="KW-0812">Transmembrane</keyword>
<feature type="transmembrane region" description="Helical" evidence="2">
    <location>
        <begin position="246"/>
        <end position="265"/>
    </location>
</feature>
<evidence type="ECO:0000256" key="2">
    <source>
        <dbReference type="SAM" id="Phobius"/>
    </source>
</evidence>
<dbReference type="InterPro" id="IPR029044">
    <property type="entry name" value="Nucleotide-diphossugar_trans"/>
</dbReference>
<dbReference type="RefSeq" id="WP_378520076.1">
    <property type="nucleotide sequence ID" value="NZ_CBCSDI010000037.1"/>
</dbReference>
<dbReference type="PANTHER" id="PTHR48090:SF8">
    <property type="entry name" value="GLYCOSYLTRANSFERASE CSBB-RELATED"/>
    <property type="match status" value="1"/>
</dbReference>
<proteinExistence type="inferred from homology"/>
<dbReference type="EMBL" id="JBHLXH010000002">
    <property type="protein sequence ID" value="MFC0224301.1"/>
    <property type="molecule type" value="Genomic_DNA"/>
</dbReference>